<name>A0ABR3BWN4_9TREE</name>
<dbReference type="PANTHER" id="PTHR13774:SF17">
    <property type="entry name" value="PHENAZINE BIOSYNTHESIS-LIKE DOMAIN-CONTAINING PROTEIN"/>
    <property type="match status" value="1"/>
</dbReference>
<feature type="chain" id="PRO_5046734520" description="Diaminopimelate epimerase-like protein" evidence="3">
    <location>
        <begin position="21"/>
        <end position="316"/>
    </location>
</feature>
<evidence type="ECO:0008006" key="6">
    <source>
        <dbReference type="Google" id="ProtNLM"/>
    </source>
</evidence>
<evidence type="ECO:0000313" key="4">
    <source>
        <dbReference type="EMBL" id="KAL0252800.1"/>
    </source>
</evidence>
<dbReference type="Gene3D" id="3.10.310.10">
    <property type="entry name" value="Diaminopimelate Epimerase, Chain A, domain 1"/>
    <property type="match status" value="2"/>
</dbReference>
<reference evidence="4" key="2">
    <citation type="submission" date="2024-01" db="EMBL/GenBank/DDBJ databases">
        <title>Comparative genomics of Cryptococcus and Kwoniella reveals pathogenesis evolution and contrasting modes of karyotype evolution via chromosome fusion or intercentromeric recombination.</title>
        <authorList>
            <person name="Coelho M.A."/>
            <person name="David-Palma M."/>
            <person name="Shea T."/>
            <person name="Bowers K."/>
            <person name="Mcginley-Smith S."/>
            <person name="Mohammad A.W."/>
            <person name="Gnirke A."/>
            <person name="Yurkov A.M."/>
            <person name="Nowrousian M."/>
            <person name="Sun S."/>
            <person name="Cuomo C.A."/>
            <person name="Heitman J."/>
        </authorList>
    </citation>
    <scope>NUCLEOTIDE SEQUENCE</scope>
    <source>
        <strain evidence="4">IND107</strain>
    </source>
</reference>
<dbReference type="InterPro" id="IPR003719">
    <property type="entry name" value="Phenazine_PhzF-like"/>
</dbReference>
<dbReference type="RefSeq" id="XP_066615520.1">
    <property type="nucleotide sequence ID" value="XM_066756743.1"/>
</dbReference>
<evidence type="ECO:0000313" key="5">
    <source>
        <dbReference type="Proteomes" id="UP000054399"/>
    </source>
</evidence>
<evidence type="ECO:0000256" key="3">
    <source>
        <dbReference type="SAM" id="SignalP"/>
    </source>
</evidence>
<keyword evidence="2" id="KW-0413">Isomerase</keyword>
<sequence length="316" mass="33932">MSSTPLPFFLLNAFAPTLHSGNQAAVVVFDSASHPQSTDEQFMALVARDFNFAETAYLVPLDNNGVGNVGKYGLRWFTPAEEVALCGHATLAASQAVFSINPAFETIEFTTRFSGVLTARQVEGKQVQITLPSLPQNVLETFGGKCSKDDLRKVGSVFGVKEEEIVAVSPFAFGTRSSVIVSLSPEVDLAKVEASEADLLAFSDGMIIVTQVARQQQQPDDQLHINSRVFAPGLGIAEDPVTGSAHAYLTGYYVNSPLADKLLPEKFADSPMTTVLNGTQLSKRGGKIICTWDDGKVKLVGKVWEFGRGTLSTPQA</sequence>
<comment type="caution">
    <text evidence="4">The sequence shown here is derived from an EMBL/GenBank/DDBJ whole genome shotgun (WGS) entry which is preliminary data.</text>
</comment>
<dbReference type="SUPFAM" id="SSF54506">
    <property type="entry name" value="Diaminopimelate epimerase-like"/>
    <property type="match status" value="1"/>
</dbReference>
<evidence type="ECO:0000256" key="1">
    <source>
        <dbReference type="ARBA" id="ARBA00008270"/>
    </source>
</evidence>
<keyword evidence="5" id="KW-1185">Reference proteome</keyword>
<feature type="signal peptide" evidence="3">
    <location>
        <begin position="1"/>
        <end position="20"/>
    </location>
</feature>
<dbReference type="GeneID" id="91989050"/>
<proteinExistence type="inferred from homology"/>
<gene>
    <name evidence="4" type="ORF">I308_102192</name>
</gene>
<dbReference type="Pfam" id="PF02567">
    <property type="entry name" value="PhzC-PhzF"/>
    <property type="match status" value="1"/>
</dbReference>
<dbReference type="NCBIfam" id="TIGR00654">
    <property type="entry name" value="PhzF_family"/>
    <property type="match status" value="1"/>
</dbReference>
<comment type="similarity">
    <text evidence="1">Belongs to the PhzF family.</text>
</comment>
<accession>A0ABR3BWN4</accession>
<dbReference type="EMBL" id="ATAM02000003">
    <property type="protein sequence ID" value="KAL0252800.1"/>
    <property type="molecule type" value="Genomic_DNA"/>
</dbReference>
<keyword evidence="3" id="KW-0732">Signal</keyword>
<dbReference type="Proteomes" id="UP000054399">
    <property type="component" value="Unassembled WGS sequence"/>
</dbReference>
<reference evidence="4" key="1">
    <citation type="submission" date="2015-01" db="EMBL/GenBank/DDBJ databases">
        <authorList>
            <consortium name="The Broad Institute Genomics Platform"/>
            <person name="Cuomo C."/>
            <person name="Litvintseva A."/>
            <person name="Chen Y."/>
            <person name="Heitman J."/>
            <person name="Sun S."/>
            <person name="Springer D."/>
            <person name="Dromer F."/>
            <person name="Young S."/>
            <person name="Zeng Q."/>
            <person name="Gargeya S."/>
            <person name="Abouelleil A."/>
            <person name="Alvarado L."/>
            <person name="Chapman S.B."/>
            <person name="Gainer-Dewar J."/>
            <person name="Goldberg J."/>
            <person name="Griggs A."/>
            <person name="Gujja S."/>
            <person name="Hansen M."/>
            <person name="Howarth C."/>
            <person name="Imamovic A."/>
            <person name="Larimer J."/>
            <person name="Murphy C."/>
            <person name="Naylor J."/>
            <person name="Pearson M."/>
            <person name="Priest M."/>
            <person name="Roberts A."/>
            <person name="Saif S."/>
            <person name="Shea T."/>
            <person name="Sykes S."/>
            <person name="Wortman J."/>
            <person name="Nusbaum C."/>
            <person name="Birren B."/>
        </authorList>
    </citation>
    <scope>NUCLEOTIDE SEQUENCE</scope>
    <source>
        <strain evidence="4">IND107</strain>
    </source>
</reference>
<protein>
    <recommendedName>
        <fullName evidence="6">Diaminopimelate epimerase-like protein</fullName>
    </recommendedName>
</protein>
<dbReference type="PANTHER" id="PTHR13774">
    <property type="entry name" value="PHENAZINE BIOSYNTHESIS PROTEIN"/>
    <property type="match status" value="1"/>
</dbReference>
<evidence type="ECO:0000256" key="2">
    <source>
        <dbReference type="ARBA" id="ARBA00023235"/>
    </source>
</evidence>
<dbReference type="PIRSF" id="PIRSF016184">
    <property type="entry name" value="PhzC_PhzF"/>
    <property type="match status" value="1"/>
</dbReference>
<organism evidence="4 5">
    <name type="scientific">Cryptococcus tetragattii IND107</name>
    <dbReference type="NCBI Taxonomy" id="1296105"/>
    <lineage>
        <taxon>Eukaryota</taxon>
        <taxon>Fungi</taxon>
        <taxon>Dikarya</taxon>
        <taxon>Basidiomycota</taxon>
        <taxon>Agaricomycotina</taxon>
        <taxon>Tremellomycetes</taxon>
        <taxon>Tremellales</taxon>
        <taxon>Cryptococcaceae</taxon>
        <taxon>Cryptococcus</taxon>
        <taxon>Cryptococcus gattii species complex</taxon>
    </lineage>
</organism>